<dbReference type="EMBL" id="JAVIJP010000051">
    <property type="protein sequence ID" value="KAL3625588.1"/>
    <property type="molecule type" value="Genomic_DNA"/>
</dbReference>
<protein>
    <submittedName>
        <fullName evidence="1">Uncharacterized protein</fullName>
    </submittedName>
</protein>
<evidence type="ECO:0000313" key="2">
    <source>
        <dbReference type="Proteomes" id="UP001632038"/>
    </source>
</evidence>
<gene>
    <name evidence="1" type="ORF">CASFOL_030566</name>
</gene>
<proteinExistence type="predicted"/>
<reference evidence="2" key="1">
    <citation type="journal article" date="2024" name="IScience">
        <title>Strigolactones Initiate the Formation of Haustorium-like Structures in Castilleja.</title>
        <authorList>
            <person name="Buerger M."/>
            <person name="Peterson D."/>
            <person name="Chory J."/>
        </authorList>
    </citation>
    <scope>NUCLEOTIDE SEQUENCE [LARGE SCALE GENOMIC DNA]</scope>
</reference>
<dbReference type="AlphaFoldDB" id="A0ABD3C702"/>
<sequence length="87" mass="10534">MLIFHHRKRKGEQYDCFVTRRIYCTFSKQHILKSNQAFNMVKPYSDDDIDVVRRHWAECFLEMIYRFCEQMRFKNITNLGSTSDSTG</sequence>
<evidence type="ECO:0000313" key="1">
    <source>
        <dbReference type="EMBL" id="KAL3625588.1"/>
    </source>
</evidence>
<accession>A0ABD3C702</accession>
<dbReference type="Proteomes" id="UP001632038">
    <property type="component" value="Unassembled WGS sequence"/>
</dbReference>
<organism evidence="1 2">
    <name type="scientific">Castilleja foliolosa</name>
    <dbReference type="NCBI Taxonomy" id="1961234"/>
    <lineage>
        <taxon>Eukaryota</taxon>
        <taxon>Viridiplantae</taxon>
        <taxon>Streptophyta</taxon>
        <taxon>Embryophyta</taxon>
        <taxon>Tracheophyta</taxon>
        <taxon>Spermatophyta</taxon>
        <taxon>Magnoliopsida</taxon>
        <taxon>eudicotyledons</taxon>
        <taxon>Gunneridae</taxon>
        <taxon>Pentapetalae</taxon>
        <taxon>asterids</taxon>
        <taxon>lamiids</taxon>
        <taxon>Lamiales</taxon>
        <taxon>Orobanchaceae</taxon>
        <taxon>Pedicularideae</taxon>
        <taxon>Castillejinae</taxon>
        <taxon>Castilleja</taxon>
    </lineage>
</organism>
<comment type="caution">
    <text evidence="1">The sequence shown here is derived from an EMBL/GenBank/DDBJ whole genome shotgun (WGS) entry which is preliminary data.</text>
</comment>
<keyword evidence="2" id="KW-1185">Reference proteome</keyword>
<name>A0ABD3C702_9LAMI</name>